<dbReference type="Proteomes" id="UP000254227">
    <property type="component" value="Unassembled WGS sequence"/>
</dbReference>
<protein>
    <submittedName>
        <fullName evidence="3">Uncharacterized protein</fullName>
    </submittedName>
</protein>
<dbReference type="InterPro" id="IPR001611">
    <property type="entry name" value="Leu-rich_rpt"/>
</dbReference>
<evidence type="ECO:0000313" key="4">
    <source>
        <dbReference type="Proteomes" id="UP000254227"/>
    </source>
</evidence>
<dbReference type="Proteomes" id="UP000595107">
    <property type="component" value="Chromosome"/>
</dbReference>
<keyword evidence="1" id="KW-0472">Membrane</keyword>
<keyword evidence="1" id="KW-0812">Transmembrane</keyword>
<organism evidence="3 4">
    <name type="scientific">Acinetobacter johnsonii</name>
    <dbReference type="NCBI Taxonomy" id="40214"/>
    <lineage>
        <taxon>Bacteria</taxon>
        <taxon>Pseudomonadati</taxon>
        <taxon>Pseudomonadota</taxon>
        <taxon>Gammaproteobacteria</taxon>
        <taxon>Moraxellales</taxon>
        <taxon>Moraxellaceae</taxon>
        <taxon>Acinetobacter</taxon>
    </lineage>
</organism>
<evidence type="ECO:0000313" key="2">
    <source>
        <dbReference type="EMBL" id="QPS04090.1"/>
    </source>
</evidence>
<reference evidence="2 5" key="2">
    <citation type="submission" date="2020-12" db="EMBL/GenBank/DDBJ databases">
        <title>FDA dAtabase for Regulatory Grade micrObial Sequences (FDA-ARGOS): Supporting development and validation of Infectious Disease Dx tests.</title>
        <authorList>
            <person name="Sproer C."/>
            <person name="Gronow S."/>
            <person name="Severitt S."/>
            <person name="Schroder I."/>
            <person name="Tallon L."/>
            <person name="Sadzewicz L."/>
            <person name="Zhao X."/>
            <person name="Boylan J."/>
            <person name="Ott S."/>
            <person name="Bowen H."/>
            <person name="Vavikolanu K."/>
            <person name="Mehta A."/>
            <person name="Aluvathingal J."/>
            <person name="Nadendla S."/>
            <person name="Lowell S."/>
            <person name="Myers T."/>
            <person name="Yan Y."/>
            <person name="Sichtig H."/>
        </authorList>
    </citation>
    <scope>NUCLEOTIDE SEQUENCE [LARGE SCALE GENOMIC DNA]</scope>
    <source>
        <strain evidence="2 5">FDAARGOS_910</strain>
    </source>
</reference>
<evidence type="ECO:0000256" key="1">
    <source>
        <dbReference type="SAM" id="Phobius"/>
    </source>
</evidence>
<feature type="transmembrane region" description="Helical" evidence="1">
    <location>
        <begin position="45"/>
        <end position="63"/>
    </location>
</feature>
<keyword evidence="1" id="KW-1133">Transmembrane helix</keyword>
<sequence length="249" mass="28947">MQIIKDNLGMVLITIISISYLYLSCNFIINLDEFNSLKLNEKGDFLAGVFSPLAFLWLVYGYLQQGRELKQNTESLRLQATELKNSVEEQKKLIKIHESDQKVRHEQAKPILEFEGLHFDPEQVVMVEANPFTGELGYEHKQQDISFHLKNLGSSIKKIKIFRNESLIESITLLEKGAKEFIVIYLTDEEQDNLHKNSNLELQFILSYLDMLGLEHSELYHIGLNDRCEDDDGMAYYKCHIRKIYISPN</sequence>
<evidence type="ECO:0000313" key="3">
    <source>
        <dbReference type="EMBL" id="SUT97876.1"/>
    </source>
</evidence>
<dbReference type="AlphaFoldDB" id="A0A380U944"/>
<dbReference type="EMBL" id="CP065666">
    <property type="protein sequence ID" value="QPS04090.1"/>
    <property type="molecule type" value="Genomic_DNA"/>
</dbReference>
<name>A0A380U944_ACIJO</name>
<reference evidence="3 4" key="1">
    <citation type="submission" date="2018-06" db="EMBL/GenBank/DDBJ databases">
        <authorList>
            <consortium name="Pathogen Informatics"/>
            <person name="Doyle S."/>
        </authorList>
    </citation>
    <scope>NUCLEOTIDE SEQUENCE [LARGE SCALE GENOMIC DNA]</scope>
    <source>
        <strain evidence="3 4">NCTC10308</strain>
    </source>
</reference>
<dbReference type="RefSeq" id="WP_004691600.1">
    <property type="nucleotide sequence ID" value="NZ_BBTB01000009.1"/>
</dbReference>
<gene>
    <name evidence="2" type="ORF">I6G67_00750</name>
    <name evidence="3" type="ORF">NCTC10308_02623</name>
</gene>
<dbReference type="PROSITE" id="PS51450">
    <property type="entry name" value="LRR"/>
    <property type="match status" value="1"/>
</dbReference>
<accession>A0A380U944</accession>
<evidence type="ECO:0000313" key="5">
    <source>
        <dbReference type="Proteomes" id="UP000595107"/>
    </source>
</evidence>
<dbReference type="EMBL" id="UFRV01000006">
    <property type="protein sequence ID" value="SUT97876.1"/>
    <property type="molecule type" value="Genomic_DNA"/>
</dbReference>
<proteinExistence type="predicted"/>
<feature type="transmembrane region" description="Helical" evidence="1">
    <location>
        <begin position="7"/>
        <end position="29"/>
    </location>
</feature>